<dbReference type="EMBL" id="JACAZI010000003">
    <property type="protein sequence ID" value="KAF7365964.1"/>
    <property type="molecule type" value="Genomic_DNA"/>
</dbReference>
<keyword evidence="2" id="KW-0812">Transmembrane</keyword>
<comment type="caution">
    <text evidence="4">The sequence shown here is derived from an EMBL/GenBank/DDBJ whole genome shotgun (WGS) entry which is preliminary data.</text>
</comment>
<feature type="region of interest" description="Disordered" evidence="1">
    <location>
        <begin position="251"/>
        <end position="328"/>
    </location>
</feature>
<keyword evidence="3" id="KW-0732">Signal</keyword>
<evidence type="ECO:0000313" key="4">
    <source>
        <dbReference type="EMBL" id="KAF7365964.1"/>
    </source>
</evidence>
<feature type="chain" id="PRO_5034938162" evidence="3">
    <location>
        <begin position="26"/>
        <end position="328"/>
    </location>
</feature>
<reference evidence="4" key="1">
    <citation type="submission" date="2020-05" db="EMBL/GenBank/DDBJ databases">
        <title>Mycena genomes resolve the evolution of fungal bioluminescence.</title>
        <authorList>
            <person name="Tsai I.J."/>
        </authorList>
    </citation>
    <scope>NUCLEOTIDE SEQUENCE</scope>
    <source>
        <strain evidence="4">CCC161011</strain>
    </source>
</reference>
<accession>A0A8H7D8A4</accession>
<feature type="signal peptide" evidence="3">
    <location>
        <begin position="1"/>
        <end position="25"/>
    </location>
</feature>
<protein>
    <submittedName>
        <fullName evidence="4">Uncharacterized protein</fullName>
    </submittedName>
</protein>
<dbReference type="OrthoDB" id="3045159at2759"/>
<dbReference type="AlphaFoldDB" id="A0A8H7D8A4"/>
<name>A0A8H7D8A4_9AGAR</name>
<feature type="compositionally biased region" description="Basic and acidic residues" evidence="1">
    <location>
        <begin position="297"/>
        <end position="317"/>
    </location>
</feature>
<proteinExistence type="predicted"/>
<dbReference type="Gene3D" id="2.60.120.260">
    <property type="entry name" value="Galactose-binding domain-like"/>
    <property type="match status" value="1"/>
</dbReference>
<evidence type="ECO:0000256" key="1">
    <source>
        <dbReference type="SAM" id="MobiDB-lite"/>
    </source>
</evidence>
<sequence length="328" mass="35321">MVPAFGVALALHAFLALYSSQQVHAALINITVDDTDVQFWSYAGPWNSITPSTPCFGCKAHPDPEQAYNKTWHDASLASGSFTFQGSAVYIYGIDFPDPGNLTFGMNNPSITTFHYYGGTAYVYNSLFFSATGLDPTVEHTVTWLFEQSSNSSSGQAGLMDYALVTVDQQKPKTKTKAVVGAVVGVLGGLTLLGAAFMFWRHRRTNARTPMLIDSDGPDAYPALPMSTGAMGYTIEPHQTHESVPLAARDIPPSGSQLSGEASPAMRSMPVSTGVTSSTSPNSKAPSVPLVMLWDPNHSDERSAREQEMEARVRNLEELVASPPPTYS</sequence>
<organism evidence="4 5">
    <name type="scientific">Mycena venus</name>
    <dbReference type="NCBI Taxonomy" id="2733690"/>
    <lineage>
        <taxon>Eukaryota</taxon>
        <taxon>Fungi</taxon>
        <taxon>Dikarya</taxon>
        <taxon>Basidiomycota</taxon>
        <taxon>Agaricomycotina</taxon>
        <taxon>Agaricomycetes</taxon>
        <taxon>Agaricomycetidae</taxon>
        <taxon>Agaricales</taxon>
        <taxon>Marasmiineae</taxon>
        <taxon>Mycenaceae</taxon>
        <taxon>Mycena</taxon>
    </lineage>
</organism>
<evidence type="ECO:0000256" key="3">
    <source>
        <dbReference type="SAM" id="SignalP"/>
    </source>
</evidence>
<keyword evidence="5" id="KW-1185">Reference proteome</keyword>
<evidence type="ECO:0000313" key="5">
    <source>
        <dbReference type="Proteomes" id="UP000620124"/>
    </source>
</evidence>
<feature type="transmembrane region" description="Helical" evidence="2">
    <location>
        <begin position="178"/>
        <end position="200"/>
    </location>
</feature>
<dbReference type="Proteomes" id="UP000620124">
    <property type="component" value="Unassembled WGS sequence"/>
</dbReference>
<evidence type="ECO:0000256" key="2">
    <source>
        <dbReference type="SAM" id="Phobius"/>
    </source>
</evidence>
<feature type="compositionally biased region" description="Low complexity" evidence="1">
    <location>
        <begin position="268"/>
        <end position="283"/>
    </location>
</feature>
<gene>
    <name evidence="4" type="ORF">MVEN_00471900</name>
</gene>
<keyword evidence="2" id="KW-1133">Transmembrane helix</keyword>
<keyword evidence="2" id="KW-0472">Membrane</keyword>